<evidence type="ECO:0000256" key="1">
    <source>
        <dbReference type="ARBA" id="ARBA00001554"/>
    </source>
</evidence>
<dbReference type="EMBL" id="RJSG01000006">
    <property type="protein sequence ID" value="RNL75431.1"/>
    <property type="molecule type" value="Genomic_DNA"/>
</dbReference>
<comment type="similarity">
    <text evidence="2">Belongs to the pterin-4-alpha-carbinolamine dehydratase family.</text>
</comment>
<evidence type="ECO:0000256" key="3">
    <source>
        <dbReference type="ARBA" id="ARBA00013252"/>
    </source>
</evidence>
<dbReference type="InterPro" id="IPR001533">
    <property type="entry name" value="Pterin_deHydtase"/>
</dbReference>
<keyword evidence="5 7" id="KW-0456">Lyase</keyword>
<dbReference type="NCBIfam" id="NF002017">
    <property type="entry name" value="PRK00823.1-2"/>
    <property type="match status" value="1"/>
</dbReference>
<dbReference type="RefSeq" id="WP_123235619.1">
    <property type="nucleotide sequence ID" value="NZ_RJSG01000006.1"/>
</dbReference>
<dbReference type="SUPFAM" id="SSF54593">
    <property type="entry name" value="Glyoxalase/Bleomycin resistance protein/Dihydroxybiphenyl dioxygenase"/>
    <property type="match status" value="1"/>
</dbReference>
<dbReference type="PANTHER" id="PTHR12599:SF0">
    <property type="entry name" value="PTERIN-4-ALPHA-CARBINOLAMINE DEHYDRATASE"/>
    <property type="match status" value="1"/>
</dbReference>
<protein>
    <recommendedName>
        <fullName evidence="4">Putative pterin-4-alpha-carbinolamine dehydratase</fullName>
        <ecNumber evidence="3">4.2.1.96</ecNumber>
    </recommendedName>
</protein>
<feature type="domain" description="Glyoxalase-like" evidence="6">
    <location>
        <begin position="110"/>
        <end position="212"/>
    </location>
</feature>
<dbReference type="Pfam" id="PF18029">
    <property type="entry name" value="Glyoxalase_6"/>
    <property type="match status" value="1"/>
</dbReference>
<gene>
    <name evidence="7" type="ORF">EFL95_18650</name>
</gene>
<evidence type="ECO:0000256" key="2">
    <source>
        <dbReference type="ARBA" id="ARBA00006472"/>
    </source>
</evidence>
<dbReference type="InterPro" id="IPR036428">
    <property type="entry name" value="PCD_sf"/>
</dbReference>
<dbReference type="CDD" id="cd00488">
    <property type="entry name" value="PCD_DCoH"/>
    <property type="match status" value="1"/>
</dbReference>
<dbReference type="GO" id="GO:0008124">
    <property type="term" value="F:4-alpha-hydroxytetrahydrobiopterin dehydratase activity"/>
    <property type="evidence" value="ECO:0007669"/>
    <property type="project" value="UniProtKB-EC"/>
</dbReference>
<dbReference type="Gene3D" id="3.30.1360.20">
    <property type="entry name" value="Transcriptional coactivator/pterin dehydratase"/>
    <property type="match status" value="1"/>
</dbReference>
<evidence type="ECO:0000256" key="5">
    <source>
        <dbReference type="ARBA" id="ARBA00023239"/>
    </source>
</evidence>
<dbReference type="AlphaFoldDB" id="A0A3N0DJ52"/>
<dbReference type="Pfam" id="PF01329">
    <property type="entry name" value="Pterin_4a"/>
    <property type="match status" value="1"/>
</dbReference>
<dbReference type="Proteomes" id="UP000277094">
    <property type="component" value="Unassembled WGS sequence"/>
</dbReference>
<evidence type="ECO:0000259" key="6">
    <source>
        <dbReference type="Pfam" id="PF18029"/>
    </source>
</evidence>
<dbReference type="EC" id="4.2.1.96" evidence="3"/>
<name>A0A3N0DJ52_9ACTN</name>
<evidence type="ECO:0000256" key="4">
    <source>
        <dbReference type="ARBA" id="ARBA00021735"/>
    </source>
</evidence>
<dbReference type="GO" id="GO:0006729">
    <property type="term" value="P:tetrahydrobiopterin biosynthetic process"/>
    <property type="evidence" value="ECO:0007669"/>
    <property type="project" value="InterPro"/>
</dbReference>
<dbReference type="SUPFAM" id="SSF55248">
    <property type="entry name" value="PCD-like"/>
    <property type="match status" value="1"/>
</dbReference>
<organism evidence="7 8">
    <name type="scientific">Nocardioides marmorisolisilvae</name>
    <dbReference type="NCBI Taxonomy" id="1542737"/>
    <lineage>
        <taxon>Bacteria</taxon>
        <taxon>Bacillati</taxon>
        <taxon>Actinomycetota</taxon>
        <taxon>Actinomycetes</taxon>
        <taxon>Propionibacteriales</taxon>
        <taxon>Nocardioidaceae</taxon>
        <taxon>Nocardioides</taxon>
    </lineage>
</organism>
<dbReference type="InterPro" id="IPR029068">
    <property type="entry name" value="Glyas_Bleomycin-R_OHBP_Dase"/>
</dbReference>
<evidence type="ECO:0000313" key="7">
    <source>
        <dbReference type="EMBL" id="RNL75431.1"/>
    </source>
</evidence>
<comment type="catalytic activity">
    <reaction evidence="1">
        <text>(4aS,6R)-4a-hydroxy-L-erythro-5,6,7,8-tetrahydrobiopterin = (6R)-L-erythro-6,7-dihydrobiopterin + H2O</text>
        <dbReference type="Rhea" id="RHEA:11920"/>
        <dbReference type="ChEBI" id="CHEBI:15377"/>
        <dbReference type="ChEBI" id="CHEBI:15642"/>
        <dbReference type="ChEBI" id="CHEBI:43120"/>
        <dbReference type="EC" id="4.2.1.96"/>
    </reaction>
</comment>
<comment type="caution">
    <text evidence="7">The sequence shown here is derived from an EMBL/GenBank/DDBJ whole genome shotgun (WGS) entry which is preliminary data.</text>
</comment>
<reference evidence="7 8" key="1">
    <citation type="submission" date="2018-11" db="EMBL/GenBank/DDBJ databases">
        <authorList>
            <person name="Li F."/>
        </authorList>
    </citation>
    <scope>NUCLEOTIDE SEQUENCE [LARGE SCALE GENOMIC DNA]</scope>
    <source>
        <strain evidence="7 8">KIS18-7</strain>
    </source>
</reference>
<sequence length="218" mass="23672">MSTEKLTGQQIADLDLGGWANLVGGLQTRIRTGDFATGLQVLNAIGAAAEEMNHHPDLDLRYSRIDVRLSSHDAGGITDRDVALARRIEEIATAAGATLDRTGLSLVELGLDSPDGRAIAPFWAAVLDVEHLSGEGWDDVADKNGVHPLIWFQSSGSEETRQRWHPDVWVEADQVQSRILAAVAAGGRLVSDERAPRFWVLADAEGNRVCLCTWQGRD</sequence>
<accession>A0A3N0DJ52</accession>
<dbReference type="OrthoDB" id="15077at2"/>
<dbReference type="Gene3D" id="3.10.180.10">
    <property type="entry name" value="2,3-Dihydroxybiphenyl 1,2-Dioxygenase, domain 1"/>
    <property type="match status" value="1"/>
</dbReference>
<keyword evidence="8" id="KW-1185">Reference proteome</keyword>
<evidence type="ECO:0000313" key="8">
    <source>
        <dbReference type="Proteomes" id="UP000277094"/>
    </source>
</evidence>
<dbReference type="PANTHER" id="PTHR12599">
    <property type="entry name" value="PTERIN-4-ALPHA-CARBINOLAMINE DEHYDRATASE"/>
    <property type="match status" value="1"/>
</dbReference>
<dbReference type="InterPro" id="IPR041581">
    <property type="entry name" value="Glyoxalase_6"/>
</dbReference>
<proteinExistence type="inferred from homology"/>